<proteinExistence type="predicted"/>
<reference evidence="2 3" key="1">
    <citation type="journal article" date="2021" name="Nat. Plants">
        <title>The Taxus genome provides insights into paclitaxel biosynthesis.</title>
        <authorList>
            <person name="Xiong X."/>
            <person name="Gou J."/>
            <person name="Liao Q."/>
            <person name="Li Y."/>
            <person name="Zhou Q."/>
            <person name="Bi G."/>
            <person name="Li C."/>
            <person name="Du R."/>
            <person name="Wang X."/>
            <person name="Sun T."/>
            <person name="Guo L."/>
            <person name="Liang H."/>
            <person name="Lu P."/>
            <person name="Wu Y."/>
            <person name="Zhang Z."/>
            <person name="Ro D.K."/>
            <person name="Shang Y."/>
            <person name="Huang S."/>
            <person name="Yan J."/>
        </authorList>
    </citation>
    <scope>NUCLEOTIDE SEQUENCE [LARGE SCALE GENOMIC DNA]</scope>
    <source>
        <strain evidence="2">Ta-2019</strain>
    </source>
</reference>
<evidence type="ECO:0000256" key="1">
    <source>
        <dbReference type="SAM" id="MobiDB-lite"/>
    </source>
</evidence>
<gene>
    <name evidence="2" type="ORF">KI387_041163</name>
</gene>
<accession>A0AA38F8Y3</accession>
<dbReference type="AlphaFoldDB" id="A0AA38F8Y3"/>
<dbReference type="EMBL" id="JAHRHJ020000899">
    <property type="protein sequence ID" value="KAH9293633.1"/>
    <property type="molecule type" value="Genomic_DNA"/>
</dbReference>
<keyword evidence="3" id="KW-1185">Reference proteome</keyword>
<feature type="region of interest" description="Disordered" evidence="1">
    <location>
        <begin position="26"/>
        <end position="58"/>
    </location>
</feature>
<protein>
    <submittedName>
        <fullName evidence="2">Uncharacterized protein</fullName>
    </submittedName>
</protein>
<dbReference type="Proteomes" id="UP000824469">
    <property type="component" value="Unassembled WGS sequence"/>
</dbReference>
<name>A0AA38F8Y3_TAXCH</name>
<organism evidence="2 3">
    <name type="scientific">Taxus chinensis</name>
    <name type="common">Chinese yew</name>
    <name type="synonym">Taxus wallichiana var. chinensis</name>
    <dbReference type="NCBI Taxonomy" id="29808"/>
    <lineage>
        <taxon>Eukaryota</taxon>
        <taxon>Viridiplantae</taxon>
        <taxon>Streptophyta</taxon>
        <taxon>Embryophyta</taxon>
        <taxon>Tracheophyta</taxon>
        <taxon>Spermatophyta</taxon>
        <taxon>Pinopsida</taxon>
        <taxon>Pinidae</taxon>
        <taxon>Conifers II</taxon>
        <taxon>Cupressales</taxon>
        <taxon>Taxaceae</taxon>
        <taxon>Taxus</taxon>
    </lineage>
</organism>
<evidence type="ECO:0000313" key="3">
    <source>
        <dbReference type="Proteomes" id="UP000824469"/>
    </source>
</evidence>
<sequence>MASFVSAKGLNLHRNRVPPILGLGVKHKGFEEGTTQPRTAGRGQPRPSFGQPRRPLRQGNSRCLDQFCMMLKFAFPSLLLSEECNQELGNEGLSTPSEKGSISMAAMSQTTIIDTAVIIYISPHLISVAFVFGNMECSSTLIDKDGTKNEDATLGHGLACQAADYLLISCFMTEITAVWKAFYTAEYAKEVVIVVLEVEDEGDFNEERGNGCQSLFGQKLFHLTGTGSRLWECYNMFLHLGMMALGHESLQLLEGKQFQEGRTVMSPFSN</sequence>
<comment type="caution">
    <text evidence="2">The sequence shown here is derived from an EMBL/GenBank/DDBJ whole genome shotgun (WGS) entry which is preliminary data.</text>
</comment>
<evidence type="ECO:0000313" key="2">
    <source>
        <dbReference type="EMBL" id="KAH9293633.1"/>
    </source>
</evidence>